<sequence length="83" mass="9611">MPKMVDRKCNRCGRSFQARAADVKRGWGRFCSKSCKAIKQEQRTGQHRAFVDRRDAYEDGEGPTEFSDAHLFSNEEHDCNKDL</sequence>
<gene>
    <name evidence="1" type="ORF">I6H06_12980</name>
</gene>
<proteinExistence type="predicted"/>
<dbReference type="Proteomes" id="UP000594892">
    <property type="component" value="Chromosome 2"/>
</dbReference>
<name>A0AAP9Y6R3_BURGL</name>
<dbReference type="AlphaFoldDB" id="A0AAP9Y6R3"/>
<protein>
    <submittedName>
        <fullName evidence="1">Uncharacterized protein</fullName>
    </submittedName>
</protein>
<reference evidence="1 2" key="1">
    <citation type="submission" date="2020-12" db="EMBL/GenBank/DDBJ databases">
        <title>FDA dAtabase for Regulatory Grade micrObial Sequences (FDA-ARGOS): Supporting development and validation of Infectious Disease Dx tests.</title>
        <authorList>
            <person name="Minogue T."/>
            <person name="Wolcott M."/>
            <person name="Wasieloski L."/>
            <person name="Aguilar W."/>
            <person name="Moore D."/>
            <person name="Jaissle J."/>
            <person name="Tallon L."/>
            <person name="Sadzewicz L."/>
            <person name="Zhao X."/>
            <person name="Boylan J."/>
            <person name="Ott S."/>
            <person name="Bowen H."/>
            <person name="Vavikolanu K."/>
            <person name="Mehta A."/>
            <person name="Aluvathingal J."/>
            <person name="Nadendla S."/>
            <person name="Yan Y."/>
            <person name="Sichtig H."/>
        </authorList>
    </citation>
    <scope>NUCLEOTIDE SEQUENCE [LARGE SCALE GENOMIC DNA]</scope>
    <source>
        <strain evidence="1 2">FDAARGOS_949</strain>
    </source>
</reference>
<evidence type="ECO:0000313" key="1">
    <source>
        <dbReference type="EMBL" id="QPQ94457.1"/>
    </source>
</evidence>
<evidence type="ECO:0000313" key="2">
    <source>
        <dbReference type="Proteomes" id="UP000594892"/>
    </source>
</evidence>
<dbReference type="EMBL" id="CP065601">
    <property type="protein sequence ID" value="QPQ94457.1"/>
    <property type="molecule type" value="Genomic_DNA"/>
</dbReference>
<accession>A0AAP9Y6R3</accession>
<organism evidence="1 2">
    <name type="scientific">Burkholderia glumae</name>
    <name type="common">Pseudomonas glumae</name>
    <dbReference type="NCBI Taxonomy" id="337"/>
    <lineage>
        <taxon>Bacteria</taxon>
        <taxon>Pseudomonadati</taxon>
        <taxon>Pseudomonadota</taxon>
        <taxon>Betaproteobacteria</taxon>
        <taxon>Burkholderiales</taxon>
        <taxon>Burkholderiaceae</taxon>
        <taxon>Burkholderia</taxon>
    </lineage>
</organism>